<protein>
    <recommendedName>
        <fullName evidence="4">ABC transporter permease</fullName>
    </recommendedName>
</protein>
<evidence type="ECO:0008006" key="4">
    <source>
        <dbReference type="Google" id="ProtNLM"/>
    </source>
</evidence>
<organism evidence="2 3">
    <name type="scientific">Cryptosporangium minutisporangium</name>
    <dbReference type="NCBI Taxonomy" id="113569"/>
    <lineage>
        <taxon>Bacteria</taxon>
        <taxon>Bacillati</taxon>
        <taxon>Actinomycetota</taxon>
        <taxon>Actinomycetes</taxon>
        <taxon>Cryptosporangiales</taxon>
        <taxon>Cryptosporangiaceae</taxon>
        <taxon>Cryptosporangium</taxon>
    </lineage>
</organism>
<comment type="caution">
    <text evidence="2">The sequence shown here is derived from an EMBL/GenBank/DDBJ whole genome shotgun (WGS) entry which is preliminary data.</text>
</comment>
<proteinExistence type="predicted"/>
<feature type="transmembrane region" description="Helical" evidence="1">
    <location>
        <begin position="47"/>
        <end position="64"/>
    </location>
</feature>
<keyword evidence="1" id="KW-0472">Membrane</keyword>
<keyword evidence="1" id="KW-0812">Transmembrane</keyword>
<accession>A0ABP6SYU1</accession>
<feature type="transmembrane region" description="Helical" evidence="1">
    <location>
        <begin position="20"/>
        <end position="35"/>
    </location>
</feature>
<evidence type="ECO:0000313" key="3">
    <source>
        <dbReference type="Proteomes" id="UP001501676"/>
    </source>
</evidence>
<keyword evidence="1" id="KW-1133">Transmembrane helix</keyword>
<evidence type="ECO:0000256" key="1">
    <source>
        <dbReference type="SAM" id="Phobius"/>
    </source>
</evidence>
<sequence length="237" mass="25574">MTKTLTVAEAALREIARRRGVLLLLALLPLAFYFSRRGTEYWQSVRFVSLGIGWTLSTAALFAGNAARGIEPRLRLCGYATYQLYLGRLAALWAVGFALATPYFLLIRFDLDDVRYDGIALILLLTVVVAPPLGLAVSAVLPRELEGMLVLLTIVAMQMMLDPDEAVAHALPFWFTREIGEYAIQSNAGADHVARGLVHTSVVLAVVLALGGCAAAVRLRRQVPLTASPSGPSGPTI</sequence>
<dbReference type="Proteomes" id="UP001501676">
    <property type="component" value="Unassembled WGS sequence"/>
</dbReference>
<dbReference type="RefSeq" id="WP_345728791.1">
    <property type="nucleotide sequence ID" value="NZ_BAAAYN010000018.1"/>
</dbReference>
<feature type="transmembrane region" description="Helical" evidence="1">
    <location>
        <begin position="196"/>
        <end position="217"/>
    </location>
</feature>
<gene>
    <name evidence="2" type="ORF">GCM10020369_31010</name>
</gene>
<keyword evidence="3" id="KW-1185">Reference proteome</keyword>
<feature type="transmembrane region" description="Helical" evidence="1">
    <location>
        <begin position="118"/>
        <end position="138"/>
    </location>
</feature>
<evidence type="ECO:0000313" key="2">
    <source>
        <dbReference type="EMBL" id="GAA3387667.1"/>
    </source>
</evidence>
<reference evidence="3" key="1">
    <citation type="journal article" date="2019" name="Int. J. Syst. Evol. Microbiol.">
        <title>The Global Catalogue of Microorganisms (GCM) 10K type strain sequencing project: providing services to taxonomists for standard genome sequencing and annotation.</title>
        <authorList>
            <consortium name="The Broad Institute Genomics Platform"/>
            <consortium name="The Broad Institute Genome Sequencing Center for Infectious Disease"/>
            <person name="Wu L."/>
            <person name="Ma J."/>
        </authorList>
    </citation>
    <scope>NUCLEOTIDE SEQUENCE [LARGE SCALE GENOMIC DNA]</scope>
    <source>
        <strain evidence="3">JCM 9458</strain>
    </source>
</reference>
<dbReference type="EMBL" id="BAAAYN010000018">
    <property type="protein sequence ID" value="GAA3387667.1"/>
    <property type="molecule type" value="Genomic_DNA"/>
</dbReference>
<name>A0ABP6SYU1_9ACTN</name>
<feature type="transmembrane region" description="Helical" evidence="1">
    <location>
        <begin position="85"/>
        <end position="106"/>
    </location>
</feature>